<dbReference type="Proteomes" id="UP000499080">
    <property type="component" value="Unassembled WGS sequence"/>
</dbReference>
<sequence>MTDRIQPVPVFITPFGLTGHKCCGNTVTKRYGVGVVFMLILIHWGCCKNINCDANHCKSLFSTVFKDFFKKGTQLLCRSSDDTIECVDTCLQTFFPDFDFVNSKTSIASEVCSYDFQYDLNQHWNCISGHFHRLLTCMSKFGSMTPTDIASETLKLLSCKKFLEALNCPYEILHDCEEKAIEIVSKLFSKVFKASMDLACYTISSNDAYDLPVAYNLNNNYFSTSACLDKLPEVAGTCFTEYLKDFDANEIYHCRDTCETLDAETCLPSSLMNDFYIPVLSFGKHSCKEDSAVEDKVQMQEPSKASTVSYNSDMVSDYSTDSTANPADKNDYLVPSDEAKRSDVLSFDSTGVETSTLNYKLNTKEMEHDKVLSAIHSSINFPQHTSVASSEVHPEINSVSADYAADNATENNEACRLKLKAILEQKVKGILWSAWCCCCEPYEIIRFILILQ</sequence>
<comment type="caution">
    <text evidence="1">The sequence shown here is derived from an EMBL/GenBank/DDBJ whole genome shotgun (WGS) entry which is preliminary data.</text>
</comment>
<keyword evidence="2" id="KW-1185">Reference proteome</keyword>
<accession>A0A4Y2EWA2</accession>
<evidence type="ECO:0000313" key="1">
    <source>
        <dbReference type="EMBL" id="GBM32458.1"/>
    </source>
</evidence>
<evidence type="ECO:0008006" key="3">
    <source>
        <dbReference type="Google" id="ProtNLM"/>
    </source>
</evidence>
<name>A0A4Y2EWA2_ARAVE</name>
<protein>
    <recommendedName>
        <fullName evidence="3">Chondroitin proteoglycan 4 domain-containing protein</fullName>
    </recommendedName>
</protein>
<organism evidence="1 2">
    <name type="scientific">Araneus ventricosus</name>
    <name type="common">Orbweaver spider</name>
    <name type="synonym">Epeira ventricosa</name>
    <dbReference type="NCBI Taxonomy" id="182803"/>
    <lineage>
        <taxon>Eukaryota</taxon>
        <taxon>Metazoa</taxon>
        <taxon>Ecdysozoa</taxon>
        <taxon>Arthropoda</taxon>
        <taxon>Chelicerata</taxon>
        <taxon>Arachnida</taxon>
        <taxon>Araneae</taxon>
        <taxon>Araneomorphae</taxon>
        <taxon>Entelegynae</taxon>
        <taxon>Araneoidea</taxon>
        <taxon>Araneidae</taxon>
        <taxon>Araneus</taxon>
    </lineage>
</organism>
<dbReference type="AlphaFoldDB" id="A0A4Y2EWA2"/>
<reference evidence="1 2" key="1">
    <citation type="journal article" date="2019" name="Sci. Rep.">
        <title>Orb-weaving spider Araneus ventricosus genome elucidates the spidroin gene catalogue.</title>
        <authorList>
            <person name="Kono N."/>
            <person name="Nakamura H."/>
            <person name="Ohtoshi R."/>
            <person name="Moran D.A.P."/>
            <person name="Shinohara A."/>
            <person name="Yoshida Y."/>
            <person name="Fujiwara M."/>
            <person name="Mori M."/>
            <person name="Tomita M."/>
            <person name="Arakawa K."/>
        </authorList>
    </citation>
    <scope>NUCLEOTIDE SEQUENCE [LARGE SCALE GENOMIC DNA]</scope>
</reference>
<gene>
    <name evidence="1" type="ORF">AVEN_136036_1</name>
</gene>
<dbReference type="EMBL" id="BGPR01000708">
    <property type="protein sequence ID" value="GBM32458.1"/>
    <property type="molecule type" value="Genomic_DNA"/>
</dbReference>
<proteinExistence type="predicted"/>
<dbReference type="OrthoDB" id="6437253at2759"/>
<evidence type="ECO:0000313" key="2">
    <source>
        <dbReference type="Proteomes" id="UP000499080"/>
    </source>
</evidence>